<proteinExistence type="predicted"/>
<evidence type="ECO:0000256" key="2">
    <source>
        <dbReference type="PROSITE-ProRule" id="PRU00708"/>
    </source>
</evidence>
<organism evidence="3 4">
    <name type="scientific">Salvia divinorum</name>
    <name type="common">Maria pastora</name>
    <name type="synonym">Diviner's sage</name>
    <dbReference type="NCBI Taxonomy" id="28513"/>
    <lineage>
        <taxon>Eukaryota</taxon>
        <taxon>Viridiplantae</taxon>
        <taxon>Streptophyta</taxon>
        <taxon>Embryophyta</taxon>
        <taxon>Tracheophyta</taxon>
        <taxon>Spermatophyta</taxon>
        <taxon>Magnoliopsida</taxon>
        <taxon>eudicotyledons</taxon>
        <taxon>Gunneridae</taxon>
        <taxon>Pentapetalae</taxon>
        <taxon>asterids</taxon>
        <taxon>lamiids</taxon>
        <taxon>Lamiales</taxon>
        <taxon>Lamiaceae</taxon>
        <taxon>Nepetoideae</taxon>
        <taxon>Mentheae</taxon>
        <taxon>Salviinae</taxon>
        <taxon>Salvia</taxon>
        <taxon>Salvia subgen. Calosphace</taxon>
    </lineage>
</organism>
<dbReference type="InterPro" id="IPR002885">
    <property type="entry name" value="PPR_rpt"/>
</dbReference>
<feature type="repeat" description="PPR" evidence="2">
    <location>
        <begin position="9"/>
        <end position="43"/>
    </location>
</feature>
<dbReference type="Gene3D" id="1.25.40.10">
    <property type="entry name" value="Tetratricopeptide repeat domain"/>
    <property type="match status" value="1"/>
</dbReference>
<dbReference type="InterPro" id="IPR011990">
    <property type="entry name" value="TPR-like_helical_dom_sf"/>
</dbReference>
<evidence type="ECO:0000313" key="4">
    <source>
        <dbReference type="Proteomes" id="UP001567538"/>
    </source>
</evidence>
<comment type="caution">
    <text evidence="3">The sequence shown here is derived from an EMBL/GenBank/DDBJ whole genome shotgun (WGS) entry which is preliminary data.</text>
</comment>
<evidence type="ECO:0000313" key="3">
    <source>
        <dbReference type="EMBL" id="KAL1535474.1"/>
    </source>
</evidence>
<name>A0ABD1FUH7_SALDI</name>
<evidence type="ECO:0000256" key="1">
    <source>
        <dbReference type="ARBA" id="ARBA00022737"/>
    </source>
</evidence>
<keyword evidence="1" id="KW-0677">Repeat</keyword>
<dbReference type="Proteomes" id="UP001567538">
    <property type="component" value="Unassembled WGS sequence"/>
</dbReference>
<gene>
    <name evidence="3" type="ORF">AAHA92_28248</name>
</gene>
<dbReference type="PROSITE" id="PS51375">
    <property type="entry name" value="PPR"/>
    <property type="match status" value="1"/>
</dbReference>
<reference evidence="3 4" key="1">
    <citation type="submission" date="2024-06" db="EMBL/GenBank/DDBJ databases">
        <title>A chromosome level genome sequence of Diviner's sage (Salvia divinorum).</title>
        <authorList>
            <person name="Ford S.A."/>
            <person name="Ro D.-K."/>
            <person name="Ness R.W."/>
            <person name="Phillips M.A."/>
        </authorList>
    </citation>
    <scope>NUCLEOTIDE SEQUENCE [LARGE SCALE GENOMIC DNA]</scope>
    <source>
        <strain evidence="3">SAF-2024a</strain>
        <tissue evidence="3">Leaf</tissue>
    </source>
</reference>
<dbReference type="AlphaFoldDB" id="A0ABD1FUH7"/>
<protein>
    <submittedName>
        <fullName evidence="3">Pentatricopeptide repeat-containing protein-like isoform X3</fullName>
    </submittedName>
</protein>
<sequence>MVNKGCLADSATYNVYVQGLLKWNKMEDVILLLKEMTARGGCTLGATTLSMLIEPLRIAGRRLQILIM</sequence>
<keyword evidence="4" id="KW-1185">Reference proteome</keyword>
<dbReference type="EMBL" id="JBEAFC010000011">
    <property type="protein sequence ID" value="KAL1535474.1"/>
    <property type="molecule type" value="Genomic_DNA"/>
</dbReference>
<dbReference type="NCBIfam" id="TIGR00756">
    <property type="entry name" value="PPR"/>
    <property type="match status" value="1"/>
</dbReference>
<accession>A0ABD1FUH7</accession>